<name>A0ABU1VIZ7_9BURK</name>
<accession>A0ABU1VIZ7</accession>
<evidence type="ECO:0000313" key="2">
    <source>
        <dbReference type="EMBL" id="MDR7097458.1"/>
    </source>
</evidence>
<reference evidence="2 3" key="1">
    <citation type="submission" date="2023-07" db="EMBL/GenBank/DDBJ databases">
        <title>Sorghum-associated microbial communities from plants grown in Nebraska, USA.</title>
        <authorList>
            <person name="Schachtman D."/>
        </authorList>
    </citation>
    <scope>NUCLEOTIDE SEQUENCE [LARGE SCALE GENOMIC DNA]</scope>
    <source>
        <strain evidence="2 3">BE240</strain>
    </source>
</reference>
<dbReference type="PANTHER" id="PTHR48207">
    <property type="entry name" value="SUCCINATE--HYDROXYMETHYLGLUTARATE COA-TRANSFERASE"/>
    <property type="match status" value="1"/>
</dbReference>
<proteinExistence type="predicted"/>
<comment type="caution">
    <text evidence="2">The sequence shown here is derived from an EMBL/GenBank/DDBJ whole genome shotgun (WGS) entry which is preliminary data.</text>
</comment>
<dbReference type="InterPro" id="IPR003673">
    <property type="entry name" value="CoA-Trfase_fam_III"/>
</dbReference>
<dbReference type="RefSeq" id="WP_204735823.1">
    <property type="nucleotide sequence ID" value="NZ_JAVDWE010000026.1"/>
</dbReference>
<keyword evidence="3" id="KW-1185">Reference proteome</keyword>
<dbReference type="SUPFAM" id="SSF89796">
    <property type="entry name" value="CoA-transferase family III (CaiB/BaiF)"/>
    <property type="match status" value="1"/>
</dbReference>
<dbReference type="InterPro" id="IPR044855">
    <property type="entry name" value="CoA-Trfase_III_dom3_sf"/>
</dbReference>
<dbReference type="InterPro" id="IPR023606">
    <property type="entry name" value="CoA-Trfase_III_dom_1_sf"/>
</dbReference>
<sequence>MKHEERPLQGMRVMDFTMMMAGPYCTRILADLGAEVIKVEAPDGDQIRKSPPLRAGASAYFAQLNAGKQSMSLDLKHPEAVEIAAALCEKADVVVQSFRPGVMDRLGLGFEKLAEINHRLVYCSISGFGQSGPEARRPAFAQIAHAMSGFDHVQMLYQRSEQPPNVGLFIGDLVTGLYAAIAVQAALLKRTRSGQGEHLDVTLMESMLNMMPYELQEAQFPQEKPRFVYRPLKAADGFVMVVTVTPTNVANLCDAIGRPEWKSDARFNNRVGRGANWEAFCEGIEAWTSLRTAAECEALLTAAGVPCSRYRTVVDSVRDPHLHERQAFSHVQDGGGELLVSNLPFQISGSRPLAGQHVPALGEHSRQILVEQLGLDEAGWQRLLQQGVLGQAS</sequence>
<dbReference type="EMBL" id="JAVDWE010000026">
    <property type="protein sequence ID" value="MDR7097458.1"/>
    <property type="molecule type" value="Genomic_DNA"/>
</dbReference>
<organism evidence="2 3">
    <name type="scientific">Hydrogenophaga laconesensis</name>
    <dbReference type="NCBI Taxonomy" id="1805971"/>
    <lineage>
        <taxon>Bacteria</taxon>
        <taxon>Pseudomonadati</taxon>
        <taxon>Pseudomonadota</taxon>
        <taxon>Betaproteobacteria</taxon>
        <taxon>Burkholderiales</taxon>
        <taxon>Comamonadaceae</taxon>
        <taxon>Hydrogenophaga</taxon>
    </lineage>
</organism>
<dbReference type="PANTHER" id="PTHR48207:SF4">
    <property type="entry name" value="BLL6097 PROTEIN"/>
    <property type="match status" value="1"/>
</dbReference>
<dbReference type="Gene3D" id="3.30.1540.10">
    <property type="entry name" value="formyl-coa transferase, domain 3"/>
    <property type="match status" value="1"/>
</dbReference>
<dbReference type="Pfam" id="PF02515">
    <property type="entry name" value="CoA_transf_3"/>
    <property type="match status" value="1"/>
</dbReference>
<protein>
    <submittedName>
        <fullName evidence="2">Crotonobetainyl-CoA:carnitine CoA-transferase CaiB-like acyl-CoA transferase</fullName>
    </submittedName>
</protein>
<dbReference type="Proteomes" id="UP001265550">
    <property type="component" value="Unassembled WGS sequence"/>
</dbReference>
<evidence type="ECO:0000256" key="1">
    <source>
        <dbReference type="ARBA" id="ARBA00022679"/>
    </source>
</evidence>
<dbReference type="InterPro" id="IPR050483">
    <property type="entry name" value="CoA-transferase_III_domain"/>
</dbReference>
<keyword evidence="1" id="KW-0808">Transferase</keyword>
<gene>
    <name evidence="2" type="ORF">J2X09_005234</name>
</gene>
<evidence type="ECO:0000313" key="3">
    <source>
        <dbReference type="Proteomes" id="UP001265550"/>
    </source>
</evidence>
<dbReference type="Gene3D" id="3.40.50.10540">
    <property type="entry name" value="Crotonobetainyl-coa:carnitine coa-transferase, domain 1"/>
    <property type="match status" value="1"/>
</dbReference>